<dbReference type="Proteomes" id="UP000315003">
    <property type="component" value="Chromosome"/>
</dbReference>
<name>A0A517SPY1_9BACT</name>
<keyword evidence="1" id="KW-1133">Transmembrane helix</keyword>
<sequence length="702" mass="74806">MNVIATDNHQRINPTQLAVRVAMTGLMLLSTLSVACAQSVILPAPRLLTLTPMGGTAGTELEVVIKGDSLDGAEQLIFSNPGIQAKPKVDDKGNPVANHYLVTISDDCPVGVYDARVMAALGISSARVFSVSDQDEVTQAKPPTTVDNAMPVQVGQIINGVLTARAINHYKFTGKAGQRIVVDCAAKGIDSKTQPVIGIADASGGDLQVQRTGGVIDYTLPADGDYLIKVHDLTYKGGQEHFFRLAINRLAADAVVQRLPRIRSVQSFSWPPVGLVHAATANEQEPNGPKQTPQTIALPCDIAGSFYPAADVDVFQFEAKQDETWWIEVASERLGHPTDPSLVVQRIGDDGTLTDVVELSDIASPVKRSSNGYSYDGPPYNAGSADILGSFTIPADGHYQIRMTDSFGGTRNDPSNRYRMVVRKAQPDFSIVGWALHMGLRNGDRNALSKPIALRGGALIPIEVVAVRRDGFDGPIDLKLDSLPEGVTATGLTIGKGKTRGILLIAADENAPRGLEFTQLWGSAEINGAITRRQGHMASMKWPVPNAASEIPDPRLLDQFPISVGGVEQAGLSIVPEVEGELQATVGDKVTLPLKLIRRGEFSGSSMSLKTFGSGFEKAAAMDFSLTDPKTDVVIDLAKLKTPAGKYTIAFYGGAVQKYAAGGSKPNAKTKDIVDIFVSQPLTINVQDKEAADKLANKTPSN</sequence>
<dbReference type="RefSeq" id="WP_419188030.1">
    <property type="nucleotide sequence ID" value="NZ_CP036272.1"/>
</dbReference>
<feature type="transmembrane region" description="Helical" evidence="1">
    <location>
        <begin position="21"/>
        <end position="42"/>
    </location>
</feature>
<evidence type="ECO:0000313" key="3">
    <source>
        <dbReference type="Proteomes" id="UP000315003"/>
    </source>
</evidence>
<evidence type="ECO:0000313" key="2">
    <source>
        <dbReference type="EMBL" id="QDT58182.1"/>
    </source>
</evidence>
<keyword evidence="1" id="KW-0812">Transmembrane</keyword>
<proteinExistence type="predicted"/>
<keyword evidence="1" id="KW-0472">Membrane</keyword>
<reference evidence="2 3" key="1">
    <citation type="submission" date="2019-02" db="EMBL/GenBank/DDBJ databases">
        <title>Deep-cultivation of Planctomycetes and their phenomic and genomic characterization uncovers novel biology.</title>
        <authorList>
            <person name="Wiegand S."/>
            <person name="Jogler M."/>
            <person name="Boedeker C."/>
            <person name="Pinto D."/>
            <person name="Vollmers J."/>
            <person name="Rivas-Marin E."/>
            <person name="Kohn T."/>
            <person name="Peeters S.H."/>
            <person name="Heuer A."/>
            <person name="Rast P."/>
            <person name="Oberbeckmann S."/>
            <person name="Bunk B."/>
            <person name="Jeske O."/>
            <person name="Meyerdierks A."/>
            <person name="Storesund J.E."/>
            <person name="Kallscheuer N."/>
            <person name="Luecker S."/>
            <person name="Lage O.M."/>
            <person name="Pohl T."/>
            <person name="Merkel B.J."/>
            <person name="Hornburger P."/>
            <person name="Mueller R.-W."/>
            <person name="Bruemmer F."/>
            <person name="Labrenz M."/>
            <person name="Spormann A.M."/>
            <person name="Op den Camp H."/>
            <person name="Overmann J."/>
            <person name="Amann R."/>
            <person name="Jetten M.S.M."/>
            <person name="Mascher T."/>
            <person name="Medema M.H."/>
            <person name="Devos D.P."/>
            <person name="Kaster A.-K."/>
            <person name="Ovreas L."/>
            <person name="Rohde M."/>
            <person name="Galperin M.Y."/>
            <person name="Jogler C."/>
        </authorList>
    </citation>
    <scope>NUCLEOTIDE SEQUENCE [LARGE SCALE GENOMIC DNA]</scope>
    <source>
        <strain evidence="2 3">SV_7m_r</strain>
    </source>
</reference>
<organism evidence="2 3">
    <name type="scientific">Stieleria bergensis</name>
    <dbReference type="NCBI Taxonomy" id="2528025"/>
    <lineage>
        <taxon>Bacteria</taxon>
        <taxon>Pseudomonadati</taxon>
        <taxon>Planctomycetota</taxon>
        <taxon>Planctomycetia</taxon>
        <taxon>Pirellulales</taxon>
        <taxon>Pirellulaceae</taxon>
        <taxon>Stieleria</taxon>
    </lineage>
</organism>
<keyword evidence="3" id="KW-1185">Reference proteome</keyword>
<gene>
    <name evidence="2" type="ORF">SV7mr_06710</name>
</gene>
<protein>
    <submittedName>
        <fullName evidence="2">Uncharacterized protein</fullName>
    </submittedName>
</protein>
<dbReference type="EMBL" id="CP036272">
    <property type="protein sequence ID" value="QDT58182.1"/>
    <property type="molecule type" value="Genomic_DNA"/>
</dbReference>
<dbReference type="Gene3D" id="2.60.120.380">
    <property type="match status" value="2"/>
</dbReference>
<evidence type="ECO:0000256" key="1">
    <source>
        <dbReference type="SAM" id="Phobius"/>
    </source>
</evidence>
<accession>A0A517SPY1</accession>
<dbReference type="AlphaFoldDB" id="A0A517SPY1"/>